<keyword evidence="3 8" id="KW-0813">Transport</keyword>
<dbReference type="AlphaFoldDB" id="A0A4S8NLY9"/>
<evidence type="ECO:0000256" key="3">
    <source>
        <dbReference type="ARBA" id="ARBA00022448"/>
    </source>
</evidence>
<protein>
    <submittedName>
        <fullName evidence="10">ABC transporter permease</fullName>
    </submittedName>
</protein>
<name>A0A4S8NLY9_9ACTN</name>
<dbReference type="InterPro" id="IPR035906">
    <property type="entry name" value="MetI-like_sf"/>
</dbReference>
<evidence type="ECO:0000313" key="10">
    <source>
        <dbReference type="EMBL" id="THV16034.1"/>
    </source>
</evidence>
<accession>A0A4S8NLY9</accession>
<dbReference type="EMBL" id="STGW01000003">
    <property type="protein sequence ID" value="THV16034.1"/>
    <property type="molecule type" value="Genomic_DNA"/>
</dbReference>
<evidence type="ECO:0000256" key="2">
    <source>
        <dbReference type="ARBA" id="ARBA00007069"/>
    </source>
</evidence>
<sequence>MTTLQRTGRWIGEHLVLALGLLVLVYMFVPIAVVMLMSFNDNSESRNVYAFRGFTWDNWVNACGPDGLCDSVVRSVQIGLLATLLATLLGTLAAFALVRHRFRGRAAMNTIIFLPMASPEIVMGSSLLALFVASGFGGHLGFWTIFIAHVMFCLSFVIVTVKARLTGLDENLEQAAMDLYASELTTFRKVTFPLVFPGVAAAALLSFSLSFDDFIITNLNAGQTVTFPMYVWGVAQRGVPMQVNVIGTVMFLIAMFLVIGNMIATRKRPA</sequence>
<organism evidence="10 11">
    <name type="scientific">Nocardioides caeni</name>
    <dbReference type="NCBI Taxonomy" id="574700"/>
    <lineage>
        <taxon>Bacteria</taxon>
        <taxon>Bacillati</taxon>
        <taxon>Actinomycetota</taxon>
        <taxon>Actinomycetes</taxon>
        <taxon>Propionibacteriales</taxon>
        <taxon>Nocardioidaceae</taxon>
        <taxon>Nocardioides</taxon>
    </lineage>
</organism>
<dbReference type="RefSeq" id="WP_136562129.1">
    <property type="nucleotide sequence ID" value="NZ_BAABLS010000010.1"/>
</dbReference>
<dbReference type="PANTHER" id="PTHR43848:SF2">
    <property type="entry name" value="PUTRESCINE TRANSPORT SYSTEM PERMEASE PROTEIN POTI"/>
    <property type="match status" value="1"/>
</dbReference>
<keyword evidence="4" id="KW-1003">Cell membrane</keyword>
<evidence type="ECO:0000256" key="4">
    <source>
        <dbReference type="ARBA" id="ARBA00022475"/>
    </source>
</evidence>
<keyword evidence="7 8" id="KW-0472">Membrane</keyword>
<evidence type="ECO:0000259" key="9">
    <source>
        <dbReference type="PROSITE" id="PS50928"/>
    </source>
</evidence>
<dbReference type="Proteomes" id="UP000307087">
    <property type="component" value="Unassembled WGS sequence"/>
</dbReference>
<evidence type="ECO:0000256" key="8">
    <source>
        <dbReference type="RuleBase" id="RU363032"/>
    </source>
</evidence>
<comment type="similarity">
    <text evidence="2">Belongs to the binding-protein-dependent transport system permease family. CysTW subfamily.</text>
</comment>
<evidence type="ECO:0000256" key="6">
    <source>
        <dbReference type="ARBA" id="ARBA00022989"/>
    </source>
</evidence>
<dbReference type="PRINTS" id="PR00173">
    <property type="entry name" value="EDTRNSPORT"/>
</dbReference>
<dbReference type="Pfam" id="PF00528">
    <property type="entry name" value="BPD_transp_1"/>
    <property type="match status" value="1"/>
</dbReference>
<evidence type="ECO:0000256" key="7">
    <source>
        <dbReference type="ARBA" id="ARBA00023136"/>
    </source>
</evidence>
<comment type="caution">
    <text evidence="10">The sequence shown here is derived from an EMBL/GenBank/DDBJ whole genome shotgun (WGS) entry which is preliminary data.</text>
</comment>
<dbReference type="InterPro" id="IPR051789">
    <property type="entry name" value="Bact_Polyamine_Transport"/>
</dbReference>
<comment type="subcellular location">
    <subcellularLocation>
        <location evidence="1 8">Cell membrane</location>
        <topology evidence="1 8">Multi-pass membrane protein</topology>
    </subcellularLocation>
</comment>
<feature type="domain" description="ABC transmembrane type-1" evidence="9">
    <location>
        <begin position="72"/>
        <end position="264"/>
    </location>
</feature>
<feature type="transmembrane region" description="Helical" evidence="8">
    <location>
        <begin position="15"/>
        <end position="39"/>
    </location>
</feature>
<feature type="transmembrane region" description="Helical" evidence="8">
    <location>
        <begin position="140"/>
        <end position="161"/>
    </location>
</feature>
<proteinExistence type="inferred from homology"/>
<feature type="transmembrane region" description="Helical" evidence="8">
    <location>
        <begin position="110"/>
        <end position="134"/>
    </location>
</feature>
<evidence type="ECO:0000256" key="5">
    <source>
        <dbReference type="ARBA" id="ARBA00022692"/>
    </source>
</evidence>
<dbReference type="PANTHER" id="PTHR43848">
    <property type="entry name" value="PUTRESCINE TRANSPORT SYSTEM PERMEASE PROTEIN POTI"/>
    <property type="match status" value="1"/>
</dbReference>
<feature type="transmembrane region" description="Helical" evidence="8">
    <location>
        <begin position="245"/>
        <end position="264"/>
    </location>
</feature>
<evidence type="ECO:0000256" key="1">
    <source>
        <dbReference type="ARBA" id="ARBA00004651"/>
    </source>
</evidence>
<dbReference type="CDD" id="cd06261">
    <property type="entry name" value="TM_PBP2"/>
    <property type="match status" value="1"/>
</dbReference>
<keyword evidence="11" id="KW-1185">Reference proteome</keyword>
<keyword evidence="5 8" id="KW-0812">Transmembrane</keyword>
<dbReference type="Gene3D" id="1.10.3720.10">
    <property type="entry name" value="MetI-like"/>
    <property type="match status" value="1"/>
</dbReference>
<dbReference type="OrthoDB" id="9810794at2"/>
<feature type="transmembrane region" description="Helical" evidence="8">
    <location>
        <begin position="78"/>
        <end position="98"/>
    </location>
</feature>
<dbReference type="PROSITE" id="PS50928">
    <property type="entry name" value="ABC_TM1"/>
    <property type="match status" value="1"/>
</dbReference>
<dbReference type="InterPro" id="IPR000515">
    <property type="entry name" value="MetI-like"/>
</dbReference>
<evidence type="ECO:0000313" key="11">
    <source>
        <dbReference type="Proteomes" id="UP000307087"/>
    </source>
</evidence>
<dbReference type="SUPFAM" id="SSF161098">
    <property type="entry name" value="MetI-like"/>
    <property type="match status" value="1"/>
</dbReference>
<feature type="transmembrane region" description="Helical" evidence="8">
    <location>
        <begin position="190"/>
        <end position="211"/>
    </location>
</feature>
<dbReference type="GO" id="GO:0005886">
    <property type="term" value="C:plasma membrane"/>
    <property type="evidence" value="ECO:0007669"/>
    <property type="project" value="UniProtKB-SubCell"/>
</dbReference>
<dbReference type="GO" id="GO:0055085">
    <property type="term" value="P:transmembrane transport"/>
    <property type="evidence" value="ECO:0007669"/>
    <property type="project" value="InterPro"/>
</dbReference>
<gene>
    <name evidence="10" type="ORF">E9934_06775</name>
</gene>
<keyword evidence="6 8" id="KW-1133">Transmembrane helix</keyword>
<reference evidence="10 11" key="1">
    <citation type="journal article" date="2009" name="Int. J. Syst. Evol. Microbiol.">
        <title>Nocardioides caeni sp. nov., isolated from wastewater.</title>
        <authorList>
            <person name="Yoon J.H."/>
            <person name="Kang S.J."/>
            <person name="Park S."/>
            <person name="Kim W."/>
            <person name="Oh T.K."/>
        </authorList>
    </citation>
    <scope>NUCLEOTIDE SEQUENCE [LARGE SCALE GENOMIC DNA]</scope>
    <source>
        <strain evidence="10 11">DSM 23134</strain>
    </source>
</reference>